<keyword evidence="2" id="KW-1185">Reference proteome</keyword>
<organism evidence="1 2">
    <name type="scientific">Nostoc sphaeroides CCNUC1</name>
    <dbReference type="NCBI Taxonomy" id="2653204"/>
    <lineage>
        <taxon>Bacteria</taxon>
        <taxon>Bacillati</taxon>
        <taxon>Cyanobacteriota</taxon>
        <taxon>Cyanophyceae</taxon>
        <taxon>Nostocales</taxon>
        <taxon>Nostocaceae</taxon>
        <taxon>Nostoc</taxon>
    </lineage>
</organism>
<dbReference type="EMBL" id="CP045226">
    <property type="protein sequence ID" value="QFS44867.1"/>
    <property type="molecule type" value="Genomic_DNA"/>
</dbReference>
<evidence type="ECO:0000313" key="1">
    <source>
        <dbReference type="EMBL" id="QFS44867.1"/>
    </source>
</evidence>
<reference evidence="1 2" key="1">
    <citation type="submission" date="2019-10" db="EMBL/GenBank/DDBJ databases">
        <title>Genomic and transcriptomic insights into the perfect genentic adaptation of a filamentous nitrogen-fixing cyanobacterium to rice fields.</title>
        <authorList>
            <person name="Chen Z."/>
        </authorList>
    </citation>
    <scope>NUCLEOTIDE SEQUENCE [LARGE SCALE GENOMIC DNA]</scope>
    <source>
        <strain evidence="1">CCNUC1</strain>
    </source>
</reference>
<dbReference type="KEGG" id="nsh:GXM_02342"/>
<proteinExistence type="predicted"/>
<dbReference type="Proteomes" id="UP000326678">
    <property type="component" value="Chromosome Gxm1"/>
</dbReference>
<gene>
    <name evidence="1" type="ORF">GXM_02342</name>
</gene>
<dbReference type="AlphaFoldDB" id="A0A5P8VWX0"/>
<evidence type="ECO:0000313" key="2">
    <source>
        <dbReference type="Proteomes" id="UP000326678"/>
    </source>
</evidence>
<protein>
    <submittedName>
        <fullName evidence="1">Uncharacterized protein</fullName>
    </submittedName>
</protein>
<sequence length="57" mass="6358">MGDRSLSHCLKEAIANNKTYTCQRLGSGNLGILDSSVFNFLTNLFKPSLPGILHDYW</sequence>
<name>A0A5P8VWX0_9NOSO</name>
<accession>A0A5P8VWX0</accession>